<protein>
    <recommendedName>
        <fullName evidence="4">Putative glucose-6-phosphate 1-epimerase</fullName>
        <ecNumber evidence="4">5.1.3.15</ecNumber>
    </recommendedName>
</protein>
<evidence type="ECO:0000313" key="6">
    <source>
        <dbReference type="Proteomes" id="UP001521137"/>
    </source>
</evidence>
<reference evidence="5 6" key="1">
    <citation type="submission" date="2022-01" db="EMBL/GenBank/DDBJ databases">
        <title>Paraglaciecola sp. G1-23.</title>
        <authorList>
            <person name="Jin M.S."/>
            <person name="Han D.M."/>
            <person name="Kim H.M."/>
            <person name="Jeon C.O."/>
        </authorList>
    </citation>
    <scope>NUCLEOTIDE SEQUENCE [LARGE SCALE GENOMIC DNA]</scope>
    <source>
        <strain evidence="5 6">G1-23</strain>
    </source>
</reference>
<keyword evidence="3 4" id="KW-0413">Isomerase</keyword>
<dbReference type="InterPro" id="IPR008183">
    <property type="entry name" value="Aldose_1/G6P_1-epimerase"/>
</dbReference>
<dbReference type="RefSeq" id="WP_235310187.1">
    <property type="nucleotide sequence ID" value="NZ_JAKGAS010000001.1"/>
</dbReference>
<dbReference type="CDD" id="cd09020">
    <property type="entry name" value="D-hex-6-P-epi_like"/>
    <property type="match status" value="1"/>
</dbReference>
<gene>
    <name evidence="5" type="ORF">L0668_00950</name>
</gene>
<evidence type="ECO:0000256" key="4">
    <source>
        <dbReference type="PIRNR" id="PIRNR016020"/>
    </source>
</evidence>
<sequence>MLLTDSTSIITRENIQILVIDNKLASAEISLFGGHILSFIPKHDNRQRLWVSQNAVLNGKKAIRGGIPICWPWFGDHKDNQFSAHGYVRDQQWQIISSAETPLGTQVVLQPTSSSGAGFDGDTQLSLSIMVGKDLNIKLSTKNVGETSLRYNCALHTYFAIHDIHNCELTGLEGNYLDKTQNFDSFETPVPYKIGQETDRVHLHKAPNILIKDKDINTQVQSSGHDSIIVWNPWQDKSISMGDMADDSYLTMICVETAITQGQNVAAGETHVLEQVIS</sequence>
<dbReference type="InterPro" id="IPR025532">
    <property type="entry name" value="G6P_1-epimerase"/>
</dbReference>
<dbReference type="PANTHER" id="PTHR11122">
    <property type="entry name" value="APOSPORY-ASSOCIATED PROTEIN C-RELATED"/>
    <property type="match status" value="1"/>
</dbReference>
<keyword evidence="6" id="KW-1185">Reference proteome</keyword>
<dbReference type="InterPro" id="IPR011013">
    <property type="entry name" value="Gal_mutarotase_sf_dom"/>
</dbReference>
<accession>A0ABS9D4N1</accession>
<proteinExistence type="inferred from homology"/>
<dbReference type="EC" id="5.1.3.15" evidence="4"/>
<evidence type="ECO:0000256" key="2">
    <source>
        <dbReference type="ARBA" id="ARBA00005866"/>
    </source>
</evidence>
<evidence type="ECO:0000256" key="1">
    <source>
        <dbReference type="ARBA" id="ARBA00001096"/>
    </source>
</evidence>
<comment type="catalytic activity">
    <reaction evidence="1">
        <text>alpha-D-glucose 6-phosphate = beta-D-glucose 6-phosphate</text>
        <dbReference type="Rhea" id="RHEA:16249"/>
        <dbReference type="ChEBI" id="CHEBI:58225"/>
        <dbReference type="ChEBI" id="CHEBI:58247"/>
        <dbReference type="EC" id="5.1.3.15"/>
    </reaction>
</comment>
<dbReference type="InterPro" id="IPR014718">
    <property type="entry name" value="GH-type_carb-bd"/>
</dbReference>
<dbReference type="Gene3D" id="2.70.98.10">
    <property type="match status" value="1"/>
</dbReference>
<evidence type="ECO:0000313" key="5">
    <source>
        <dbReference type="EMBL" id="MCF2946661.1"/>
    </source>
</evidence>
<comment type="similarity">
    <text evidence="2 4">Belongs to the glucose-6-phosphate 1-epimerase family.</text>
</comment>
<dbReference type="PIRSF" id="PIRSF016020">
    <property type="entry name" value="PHexose_mutarotase"/>
    <property type="match status" value="1"/>
</dbReference>
<dbReference type="PANTHER" id="PTHR11122:SF13">
    <property type="entry name" value="GLUCOSE-6-PHOSPHATE 1-EPIMERASE"/>
    <property type="match status" value="1"/>
</dbReference>
<dbReference type="EMBL" id="JAKGAS010000001">
    <property type="protein sequence ID" value="MCF2946661.1"/>
    <property type="molecule type" value="Genomic_DNA"/>
</dbReference>
<dbReference type="Pfam" id="PF01263">
    <property type="entry name" value="Aldose_epim"/>
    <property type="match status" value="1"/>
</dbReference>
<evidence type="ECO:0000256" key="3">
    <source>
        <dbReference type="ARBA" id="ARBA00023235"/>
    </source>
</evidence>
<comment type="caution">
    <text evidence="5">The sequence shown here is derived from an EMBL/GenBank/DDBJ whole genome shotgun (WGS) entry which is preliminary data.</text>
</comment>
<name>A0ABS9D4N1_9ALTE</name>
<organism evidence="5 6">
    <name type="scientific">Paraglaciecola algarum</name>
    <dbReference type="NCBI Taxonomy" id="3050085"/>
    <lineage>
        <taxon>Bacteria</taxon>
        <taxon>Pseudomonadati</taxon>
        <taxon>Pseudomonadota</taxon>
        <taxon>Gammaproteobacteria</taxon>
        <taxon>Alteromonadales</taxon>
        <taxon>Alteromonadaceae</taxon>
        <taxon>Paraglaciecola</taxon>
    </lineage>
</organism>
<dbReference type="SUPFAM" id="SSF74650">
    <property type="entry name" value="Galactose mutarotase-like"/>
    <property type="match status" value="1"/>
</dbReference>
<dbReference type="Proteomes" id="UP001521137">
    <property type="component" value="Unassembled WGS sequence"/>
</dbReference>